<dbReference type="RefSeq" id="WP_258810458.1">
    <property type="nucleotide sequence ID" value="NZ_JANUGU010000001.1"/>
</dbReference>
<comment type="caution">
    <text evidence="16">The sequence shown here is derived from an EMBL/GenBank/DDBJ whole genome shotgun (WGS) entry which is preliminary data.</text>
</comment>
<keyword evidence="6" id="KW-1003">Cell membrane</keyword>
<keyword evidence="4" id="KW-0813">Transport</keyword>
<dbReference type="EMBL" id="JANUGU010000001">
    <property type="protein sequence ID" value="MCS0657310.1"/>
    <property type="molecule type" value="Genomic_DNA"/>
</dbReference>
<evidence type="ECO:0000256" key="5">
    <source>
        <dbReference type="ARBA" id="ARBA00022466"/>
    </source>
</evidence>
<gene>
    <name evidence="16" type="ORF">NX778_04435</name>
</gene>
<evidence type="ECO:0000256" key="11">
    <source>
        <dbReference type="ARBA" id="ARBA00022989"/>
    </source>
</evidence>
<dbReference type="Gene3D" id="1.10.287.910">
    <property type="entry name" value="bacterial mercury transporter, merf"/>
    <property type="match status" value="1"/>
</dbReference>
<evidence type="ECO:0000256" key="7">
    <source>
        <dbReference type="ARBA" id="ARBA00022519"/>
    </source>
</evidence>
<evidence type="ECO:0000256" key="15">
    <source>
        <dbReference type="SAM" id="Phobius"/>
    </source>
</evidence>
<keyword evidence="7" id="KW-0997">Cell inner membrane</keyword>
<evidence type="ECO:0000313" key="17">
    <source>
        <dbReference type="Proteomes" id="UP001204621"/>
    </source>
</evidence>
<dbReference type="Pfam" id="PF02411">
    <property type="entry name" value="MerT"/>
    <property type="match status" value="1"/>
</dbReference>
<sequence>MNQQRAALRPGREQFGLRLMAVAVVSTLLASTCCVLPLVLVLAGVTGAWMSHLVALKPVTPVFEVLAVAAIGCAGYLVLRPVRDCDADACEATRPFTRRIFVACAVFVALLLSFPLFAPLFY</sequence>
<feature type="transmembrane region" description="Helical" evidence="15">
    <location>
        <begin position="100"/>
        <end position="121"/>
    </location>
</feature>
<evidence type="ECO:0000256" key="12">
    <source>
        <dbReference type="ARBA" id="ARBA00023136"/>
    </source>
</evidence>
<keyword evidence="12 15" id="KW-0472">Membrane</keyword>
<accession>A0ABT2CU48</accession>
<keyword evidence="5" id="KW-0475">Mercuric resistance</keyword>
<name>A0ABT2CU48_9BURK</name>
<evidence type="ECO:0000256" key="13">
    <source>
        <dbReference type="ARBA" id="ARBA00030934"/>
    </source>
</evidence>
<feature type="transmembrane region" description="Helical" evidence="15">
    <location>
        <begin position="62"/>
        <end position="79"/>
    </location>
</feature>
<evidence type="ECO:0000256" key="9">
    <source>
        <dbReference type="ARBA" id="ARBA00022723"/>
    </source>
</evidence>
<evidence type="ECO:0000256" key="10">
    <source>
        <dbReference type="ARBA" id="ARBA00022914"/>
    </source>
</evidence>
<dbReference type="Proteomes" id="UP001204621">
    <property type="component" value="Unassembled WGS sequence"/>
</dbReference>
<reference evidence="16 17" key="1">
    <citation type="submission" date="2022-08" db="EMBL/GenBank/DDBJ databases">
        <title>Reclassification of Massilia species as members of the genera Telluria, Duganella, Pseudoduganella, Mokoshia gen. nov. and Zemynaea gen. nov. using orthogonal and non-orthogonal genome-based approaches.</title>
        <authorList>
            <person name="Bowman J.P."/>
        </authorList>
    </citation>
    <scope>NUCLEOTIDE SEQUENCE [LARGE SCALE GENOMIC DNA]</scope>
    <source>
        <strain evidence="16 17">JCM 31606</strain>
    </source>
</reference>
<evidence type="ECO:0000256" key="8">
    <source>
        <dbReference type="ARBA" id="ARBA00022692"/>
    </source>
</evidence>
<comment type="function">
    <text evidence="14">Involved in mercury resistance. Probably transfers a mercuric ion from the periplasmic Hg(2+)-binding protein MerP to the cytoplasmic mercuric reductase MerA.</text>
</comment>
<keyword evidence="17" id="KW-1185">Reference proteome</keyword>
<evidence type="ECO:0000256" key="14">
    <source>
        <dbReference type="ARBA" id="ARBA00045720"/>
    </source>
</evidence>
<evidence type="ECO:0000256" key="1">
    <source>
        <dbReference type="ARBA" id="ARBA00004429"/>
    </source>
</evidence>
<evidence type="ECO:0000256" key="3">
    <source>
        <dbReference type="ARBA" id="ARBA00017053"/>
    </source>
</evidence>
<protein>
    <recommendedName>
        <fullName evidence="3">Mercuric transport protein MerT</fullName>
    </recommendedName>
    <alternativeName>
        <fullName evidence="13">Mercury ion transport protein</fullName>
    </alternativeName>
</protein>
<keyword evidence="8 15" id="KW-0812">Transmembrane</keyword>
<dbReference type="InterPro" id="IPR003457">
    <property type="entry name" value="Transprt_MerT"/>
</dbReference>
<evidence type="ECO:0000256" key="2">
    <source>
        <dbReference type="ARBA" id="ARBA00008224"/>
    </source>
</evidence>
<keyword evidence="11 15" id="KW-1133">Transmembrane helix</keyword>
<organism evidence="16 17">
    <name type="scientific">Massilia terrae</name>
    <dbReference type="NCBI Taxonomy" id="1811224"/>
    <lineage>
        <taxon>Bacteria</taxon>
        <taxon>Pseudomonadati</taxon>
        <taxon>Pseudomonadota</taxon>
        <taxon>Betaproteobacteria</taxon>
        <taxon>Burkholderiales</taxon>
        <taxon>Oxalobacteraceae</taxon>
        <taxon>Telluria group</taxon>
        <taxon>Massilia</taxon>
    </lineage>
</organism>
<comment type="similarity">
    <text evidence="2">Belongs to the MerT family.</text>
</comment>
<evidence type="ECO:0000256" key="6">
    <source>
        <dbReference type="ARBA" id="ARBA00022475"/>
    </source>
</evidence>
<evidence type="ECO:0000313" key="16">
    <source>
        <dbReference type="EMBL" id="MCS0657310.1"/>
    </source>
</evidence>
<feature type="transmembrane region" description="Helical" evidence="15">
    <location>
        <begin position="21"/>
        <end position="50"/>
    </location>
</feature>
<proteinExistence type="inferred from homology"/>
<keyword evidence="10" id="KW-0476">Mercury</keyword>
<keyword evidence="9" id="KW-0479">Metal-binding</keyword>
<comment type="subcellular location">
    <subcellularLocation>
        <location evidence="1">Cell inner membrane</location>
        <topology evidence="1">Multi-pass membrane protein</topology>
    </subcellularLocation>
</comment>
<evidence type="ECO:0000256" key="4">
    <source>
        <dbReference type="ARBA" id="ARBA00022448"/>
    </source>
</evidence>